<dbReference type="Proteomes" id="UP000623776">
    <property type="component" value="Unassembled WGS sequence"/>
</dbReference>
<feature type="region of interest" description="Disordered" evidence="1">
    <location>
        <begin position="1"/>
        <end position="29"/>
    </location>
</feature>
<comment type="caution">
    <text evidence="2">The sequence shown here is derived from an EMBL/GenBank/DDBJ whole genome shotgun (WGS) entry which is preliminary data.</text>
</comment>
<reference evidence="3" key="1">
    <citation type="journal article" date="2019" name="Int. J. Syst. Evol. Microbiol.">
        <title>The Global Catalogue of Microorganisms (GCM) 10K type strain sequencing project: providing services to taxonomists for standard genome sequencing and annotation.</title>
        <authorList>
            <consortium name="The Broad Institute Genomics Platform"/>
            <consortium name="The Broad Institute Genome Sequencing Center for Infectious Disease"/>
            <person name="Wu L."/>
            <person name="Ma J."/>
        </authorList>
    </citation>
    <scope>NUCLEOTIDE SEQUENCE [LARGE SCALE GENOMIC DNA]</scope>
    <source>
        <strain evidence="3">KCTC 22154</strain>
    </source>
</reference>
<gene>
    <name evidence="2" type="ORF">GCM10007157_05300</name>
</gene>
<evidence type="ECO:0000313" key="2">
    <source>
        <dbReference type="EMBL" id="GHD55468.1"/>
    </source>
</evidence>
<keyword evidence="3" id="KW-1185">Reference proteome</keyword>
<feature type="compositionally biased region" description="Polar residues" evidence="1">
    <location>
        <begin position="7"/>
        <end position="19"/>
    </location>
</feature>
<accession>A0A8H9IR01</accession>
<evidence type="ECO:0000256" key="1">
    <source>
        <dbReference type="SAM" id="MobiDB-lite"/>
    </source>
</evidence>
<name>A0A8H9IR01_9GAMM</name>
<dbReference type="AlphaFoldDB" id="A0A8H9IR01"/>
<evidence type="ECO:0000313" key="3">
    <source>
        <dbReference type="Proteomes" id="UP000623776"/>
    </source>
</evidence>
<organism evidence="2 3">
    <name type="scientific">Vreelandella hamiltonii</name>
    <dbReference type="NCBI Taxonomy" id="502829"/>
    <lineage>
        <taxon>Bacteria</taxon>
        <taxon>Pseudomonadati</taxon>
        <taxon>Pseudomonadota</taxon>
        <taxon>Gammaproteobacteria</taxon>
        <taxon>Oceanospirillales</taxon>
        <taxon>Halomonadaceae</taxon>
        <taxon>Vreelandella</taxon>
    </lineage>
</organism>
<proteinExistence type="predicted"/>
<sequence>MDGSGSGYNIQSHRLNSGDTMRFHNHQSSPLRIRVTTECGTQTETELHPGAVFTLKVGNAPANVDMLPPEDEYTGLKSVD</sequence>
<protein>
    <submittedName>
        <fullName evidence="2">Uncharacterized protein</fullName>
    </submittedName>
</protein>
<dbReference type="EMBL" id="BMXN01000002">
    <property type="protein sequence ID" value="GHD55468.1"/>
    <property type="molecule type" value="Genomic_DNA"/>
</dbReference>
<feature type="region of interest" description="Disordered" evidence="1">
    <location>
        <begin position="61"/>
        <end position="80"/>
    </location>
</feature>